<evidence type="ECO:0000313" key="1">
    <source>
        <dbReference type="EMBL" id="JAD39225.1"/>
    </source>
</evidence>
<protein>
    <submittedName>
        <fullName evidence="1">Uncharacterized protein</fullName>
    </submittedName>
</protein>
<name>A0A0A8ZR45_ARUDO</name>
<reference evidence="1" key="2">
    <citation type="journal article" date="2015" name="Data Brief">
        <title>Shoot transcriptome of the giant reed, Arundo donax.</title>
        <authorList>
            <person name="Barrero R.A."/>
            <person name="Guerrero F.D."/>
            <person name="Moolhuijzen P."/>
            <person name="Goolsby J.A."/>
            <person name="Tidwell J."/>
            <person name="Bellgard S.E."/>
            <person name="Bellgard M.I."/>
        </authorList>
    </citation>
    <scope>NUCLEOTIDE SEQUENCE</scope>
    <source>
        <tissue evidence="1">Shoot tissue taken approximately 20 cm above the soil surface</tissue>
    </source>
</reference>
<dbReference type="AlphaFoldDB" id="A0A0A8ZR45"/>
<sequence length="22" mass="2709">MRLRKKGFFFKPEFFLTITKSS</sequence>
<organism evidence="1">
    <name type="scientific">Arundo donax</name>
    <name type="common">Giant reed</name>
    <name type="synonym">Donax arundinaceus</name>
    <dbReference type="NCBI Taxonomy" id="35708"/>
    <lineage>
        <taxon>Eukaryota</taxon>
        <taxon>Viridiplantae</taxon>
        <taxon>Streptophyta</taxon>
        <taxon>Embryophyta</taxon>
        <taxon>Tracheophyta</taxon>
        <taxon>Spermatophyta</taxon>
        <taxon>Magnoliopsida</taxon>
        <taxon>Liliopsida</taxon>
        <taxon>Poales</taxon>
        <taxon>Poaceae</taxon>
        <taxon>PACMAD clade</taxon>
        <taxon>Arundinoideae</taxon>
        <taxon>Arundineae</taxon>
        <taxon>Arundo</taxon>
    </lineage>
</organism>
<dbReference type="EMBL" id="GBRH01258670">
    <property type="protein sequence ID" value="JAD39225.1"/>
    <property type="molecule type" value="Transcribed_RNA"/>
</dbReference>
<accession>A0A0A8ZR45</accession>
<proteinExistence type="predicted"/>
<reference evidence="1" key="1">
    <citation type="submission" date="2014-09" db="EMBL/GenBank/DDBJ databases">
        <authorList>
            <person name="Magalhaes I.L.F."/>
            <person name="Oliveira U."/>
            <person name="Santos F.R."/>
            <person name="Vidigal T.H.D.A."/>
            <person name="Brescovit A.D."/>
            <person name="Santos A.J."/>
        </authorList>
    </citation>
    <scope>NUCLEOTIDE SEQUENCE</scope>
    <source>
        <tissue evidence="1">Shoot tissue taken approximately 20 cm above the soil surface</tissue>
    </source>
</reference>